<dbReference type="GO" id="GO:0005198">
    <property type="term" value="F:structural molecule activity"/>
    <property type="evidence" value="ECO:0007669"/>
    <property type="project" value="TreeGrafter"/>
</dbReference>
<dbReference type="EMBL" id="JAACJL010000015">
    <property type="protein sequence ID" value="KAF4620397.1"/>
    <property type="molecule type" value="Genomic_DNA"/>
</dbReference>
<dbReference type="InterPro" id="IPR037782">
    <property type="entry name" value="Spt7"/>
</dbReference>
<dbReference type="PROSITE" id="PS50014">
    <property type="entry name" value="BROMODOMAIN_2"/>
    <property type="match status" value="1"/>
</dbReference>
<dbReference type="GO" id="GO:0006357">
    <property type="term" value="P:regulation of transcription by RNA polymerase II"/>
    <property type="evidence" value="ECO:0007669"/>
    <property type="project" value="TreeGrafter"/>
</dbReference>
<keyword evidence="5" id="KW-0539">Nucleus</keyword>
<keyword evidence="4" id="KW-0804">Transcription</keyword>
<evidence type="ECO:0000256" key="7">
    <source>
        <dbReference type="SAM" id="MobiDB-lite"/>
    </source>
</evidence>
<dbReference type="InterPro" id="IPR018359">
    <property type="entry name" value="Bromodomain_CS"/>
</dbReference>
<keyword evidence="10" id="KW-1185">Reference proteome</keyword>
<evidence type="ECO:0000256" key="6">
    <source>
        <dbReference type="PROSITE-ProRule" id="PRU00035"/>
    </source>
</evidence>
<dbReference type="InterPro" id="IPR036427">
    <property type="entry name" value="Bromodomain-like_sf"/>
</dbReference>
<feature type="domain" description="Bromo" evidence="8">
    <location>
        <begin position="58"/>
        <end position="128"/>
    </location>
</feature>
<dbReference type="InterPro" id="IPR009072">
    <property type="entry name" value="Histone-fold"/>
</dbReference>
<comment type="subcellular location">
    <subcellularLocation>
        <location evidence="1">Nucleus</location>
    </subcellularLocation>
</comment>
<dbReference type="PROSITE" id="PS00633">
    <property type="entry name" value="BROMODOMAIN_1"/>
    <property type="match status" value="1"/>
</dbReference>
<feature type="compositionally biased region" description="Low complexity" evidence="7">
    <location>
        <begin position="794"/>
        <end position="820"/>
    </location>
</feature>
<dbReference type="SMART" id="SM00297">
    <property type="entry name" value="BROMO"/>
    <property type="match status" value="1"/>
</dbReference>
<comment type="caution">
    <text evidence="9">The sequence shown here is derived from an EMBL/GenBank/DDBJ whole genome shotgun (WGS) entry which is preliminary data.</text>
</comment>
<evidence type="ECO:0000256" key="1">
    <source>
        <dbReference type="ARBA" id="ARBA00004123"/>
    </source>
</evidence>
<feature type="compositionally biased region" description="Gly residues" evidence="7">
    <location>
        <begin position="779"/>
        <end position="793"/>
    </location>
</feature>
<evidence type="ECO:0000313" key="9">
    <source>
        <dbReference type="EMBL" id="KAF4620397.1"/>
    </source>
</evidence>
<evidence type="ECO:0000313" key="10">
    <source>
        <dbReference type="Proteomes" id="UP000521872"/>
    </source>
</evidence>
<organism evidence="9 10">
    <name type="scientific">Agrocybe pediades</name>
    <dbReference type="NCBI Taxonomy" id="84607"/>
    <lineage>
        <taxon>Eukaryota</taxon>
        <taxon>Fungi</taxon>
        <taxon>Dikarya</taxon>
        <taxon>Basidiomycota</taxon>
        <taxon>Agaricomycotina</taxon>
        <taxon>Agaricomycetes</taxon>
        <taxon>Agaricomycetidae</taxon>
        <taxon>Agaricales</taxon>
        <taxon>Agaricineae</taxon>
        <taxon>Strophariaceae</taxon>
        <taxon>Agrocybe</taxon>
    </lineage>
</organism>
<dbReference type="GO" id="GO:0006325">
    <property type="term" value="P:chromatin organization"/>
    <property type="evidence" value="ECO:0007669"/>
    <property type="project" value="UniProtKB-ARBA"/>
</dbReference>
<dbReference type="InterPro" id="IPR006565">
    <property type="entry name" value="BTP"/>
</dbReference>
<dbReference type="GO" id="GO:0046695">
    <property type="term" value="C:SLIK (SAGA-like) complex"/>
    <property type="evidence" value="ECO:0007669"/>
    <property type="project" value="InterPro"/>
</dbReference>
<gene>
    <name evidence="9" type="ORF">D9613_001187</name>
</gene>
<dbReference type="AlphaFoldDB" id="A0A8H4VSF2"/>
<dbReference type="Gene3D" id="1.20.920.10">
    <property type="entry name" value="Bromodomain-like"/>
    <property type="match status" value="1"/>
</dbReference>
<dbReference type="PANTHER" id="PTHR47343:SF1">
    <property type="entry name" value="TRANSCRIPTIONAL ACTIVATOR SPT7"/>
    <property type="match status" value="1"/>
</dbReference>
<evidence type="ECO:0000259" key="8">
    <source>
        <dbReference type="PROSITE" id="PS50014"/>
    </source>
</evidence>
<dbReference type="GO" id="GO:0005634">
    <property type="term" value="C:nucleus"/>
    <property type="evidence" value="ECO:0007669"/>
    <property type="project" value="UniProtKB-SubCell"/>
</dbReference>
<dbReference type="Gene3D" id="1.10.20.10">
    <property type="entry name" value="Histone, subunit A"/>
    <property type="match status" value="1"/>
</dbReference>
<dbReference type="Proteomes" id="UP000521872">
    <property type="component" value="Unassembled WGS sequence"/>
</dbReference>
<feature type="region of interest" description="Disordered" evidence="7">
    <location>
        <begin position="153"/>
        <end position="186"/>
    </location>
</feature>
<feature type="compositionally biased region" description="Basic residues" evidence="7">
    <location>
        <begin position="273"/>
        <end position="289"/>
    </location>
</feature>
<dbReference type="SUPFAM" id="SSF47370">
    <property type="entry name" value="Bromodomain"/>
    <property type="match status" value="1"/>
</dbReference>
<feature type="compositionally biased region" description="Pro residues" evidence="7">
    <location>
        <begin position="714"/>
        <end position="732"/>
    </location>
</feature>
<feature type="region of interest" description="Disordered" evidence="7">
    <location>
        <begin position="269"/>
        <end position="298"/>
    </location>
</feature>
<dbReference type="PRINTS" id="PR01217">
    <property type="entry name" value="PRICHEXTENSN"/>
</dbReference>
<feature type="compositionally biased region" description="Polar residues" evidence="7">
    <location>
        <begin position="174"/>
        <end position="186"/>
    </location>
</feature>
<dbReference type="GO" id="GO:0046982">
    <property type="term" value="F:protein heterodimerization activity"/>
    <property type="evidence" value="ECO:0007669"/>
    <property type="project" value="InterPro"/>
</dbReference>
<dbReference type="Pfam" id="PF07524">
    <property type="entry name" value="Bromo_TP"/>
    <property type="match status" value="1"/>
</dbReference>
<feature type="compositionally biased region" description="Pro residues" evidence="7">
    <location>
        <begin position="630"/>
        <end position="643"/>
    </location>
</feature>
<dbReference type="CDD" id="cd22927">
    <property type="entry name" value="HFD_SPT7"/>
    <property type="match status" value="1"/>
</dbReference>
<feature type="region of interest" description="Disordered" evidence="7">
    <location>
        <begin position="614"/>
        <end position="645"/>
    </location>
</feature>
<evidence type="ECO:0000256" key="3">
    <source>
        <dbReference type="ARBA" id="ARBA00023117"/>
    </source>
</evidence>
<evidence type="ECO:0000256" key="4">
    <source>
        <dbReference type="ARBA" id="ARBA00023163"/>
    </source>
</evidence>
<keyword evidence="2" id="KW-0805">Transcription regulation</keyword>
<feature type="region of interest" description="Disordered" evidence="7">
    <location>
        <begin position="672"/>
        <end position="846"/>
    </location>
</feature>
<dbReference type="PANTHER" id="PTHR47343">
    <property type="entry name" value="TRANSCRIPTIONAL ACTIVATOR SPT7"/>
    <property type="match status" value="1"/>
</dbReference>
<reference evidence="9 10" key="1">
    <citation type="submission" date="2019-12" db="EMBL/GenBank/DDBJ databases">
        <authorList>
            <person name="Floudas D."/>
            <person name="Bentzer J."/>
            <person name="Ahren D."/>
            <person name="Johansson T."/>
            <person name="Persson P."/>
            <person name="Tunlid A."/>
        </authorList>
    </citation>
    <scope>NUCLEOTIDE SEQUENCE [LARGE SCALE GENOMIC DNA]</scope>
    <source>
        <strain evidence="9 10">CBS 102.39</strain>
    </source>
</reference>
<feature type="compositionally biased region" description="Basic and acidic residues" evidence="7">
    <location>
        <begin position="768"/>
        <end position="777"/>
    </location>
</feature>
<evidence type="ECO:0000256" key="2">
    <source>
        <dbReference type="ARBA" id="ARBA00023015"/>
    </source>
</evidence>
<protein>
    <recommendedName>
        <fullName evidence="8">Bromo domain-containing protein</fullName>
    </recommendedName>
</protein>
<dbReference type="Pfam" id="PF00439">
    <property type="entry name" value="Bromodomain"/>
    <property type="match status" value="1"/>
</dbReference>
<feature type="compositionally biased region" description="Pro residues" evidence="7">
    <location>
        <begin position="676"/>
        <end position="695"/>
    </location>
</feature>
<feature type="region of interest" description="Disordered" evidence="7">
    <location>
        <begin position="327"/>
        <end position="357"/>
    </location>
</feature>
<proteinExistence type="predicted"/>
<keyword evidence="3 6" id="KW-0103">Bromodomain</keyword>
<evidence type="ECO:0000256" key="5">
    <source>
        <dbReference type="ARBA" id="ARBA00023242"/>
    </source>
</evidence>
<name>A0A8H4VSF2_9AGAR</name>
<dbReference type="InterPro" id="IPR001487">
    <property type="entry name" value="Bromodomain"/>
</dbReference>
<sequence length="846" mass="90656">MNNLLRTLTESQVKPVGDLRLLLNTVKEGRRQNVDSKLTDPFYDSLDGLLADLRTITVDNHDAEAFLKPVSRVEVPDYYDVIQNPMDFQTMQKKVKQKQYKSKREFKDDLDLIWSNCLTYNAAENHPLRPCVKRLKAKAEKLLKYITDRKERADPPIPSDLPSSSTGVVRPRVNGTTVNGRASHTRSPSIVLASKTGTPSIIIPPRPRRDVEFGESPAIIRTVEGMKLFADLEREVSSGQPRSTTVHTLRALAPVMEDVSDGEVDAMDVDIGHKRKNGSSEKRPRKKARFTNQYPTPLADEKDDLTQLWWGAVQSDTLLGCGLPGIPFGPSSSKLPKTKRKSKREVKPPPPQNPKSLLYMMNNNIKTMRRVRHTHAKFAALNAATTGAADEDDPMGESSNAYPVTPAGGFMNVDDEVVQDNLDESPWSMKGKAKGKRKMVGGVELGVEHATDCLKWTTSKILEHSGFQGTSSVALDVLSDVAAEYLLNVGKTIRFLTDKFGKTMSPEEIILHTLFESGNSKIQDLERYISDDIERYGSRLGELEKKLVTAYRETNAEAVPLDDEGLFEEEDDEEAGVLAMGEFADMLGEDYLGLRELGIAAELGLSNLSIPKKLLKGRKGQNKPTAAKPTEPPPPYPPPPPFIPLTAGKVEDQIGLLKGYYQARFVQLAAAQAPTPSQPPQPGAPIPAPAAPALPGPSLAGPTLPPSNTLPGTSVPPPAPPAAPPVPQPPQINPDLVLPDELPSSAQMKMGPIGQIVKSGAGSGGAAKKKEKEKPKEGAGSGSVPPGGGGGGAQAVEGAGASPAKKAAGAASAKKPVAVGSGPGRKKKAPAAGEAGASLPPVVFAT</sequence>
<dbReference type="PRINTS" id="PR00503">
    <property type="entry name" value="BROMODOMAIN"/>
</dbReference>
<dbReference type="GO" id="GO:0000124">
    <property type="term" value="C:SAGA complex"/>
    <property type="evidence" value="ECO:0007669"/>
    <property type="project" value="InterPro"/>
</dbReference>
<feature type="compositionally biased region" description="Low complexity" evidence="7">
    <location>
        <begin position="830"/>
        <end position="846"/>
    </location>
</feature>
<accession>A0A8H4VSF2</accession>